<evidence type="ECO:0000313" key="1">
    <source>
        <dbReference type="EMBL" id="KAK4550553.1"/>
    </source>
</evidence>
<keyword evidence="2" id="KW-1185">Reference proteome</keyword>
<evidence type="ECO:0000313" key="2">
    <source>
        <dbReference type="Proteomes" id="UP001324427"/>
    </source>
</evidence>
<dbReference type="InterPro" id="IPR032675">
    <property type="entry name" value="LRR_dom_sf"/>
</dbReference>
<name>A0AAV9JYB2_9PEZI</name>
<sequence length="607" mass="69065">MARSIRTLRKCSSTFIRDVASYNNSGRSYINIDSTPSSVQQLMVSAFENLGVDVLKCIFDFLRLPSDLRACCLVNRNLRTHTLARLYNHIDLHLDFRIAYSGFGHQVGLIDARNPGLKLVRELTIRPNEYAGFAFVWVWLQAFIRAVPAGQLRSFRWLSNTRFDHGTTELLWRKHPRLQNLQTLARCSSPYGNKTQTNLASLASDSDAVGFTEVRSLKLAPASQGATAAGYAFLQRLQVQDLAVNGIYVEDDGIFRNADTGASNGSFAGTLFGGMPPQSLPRLTSLRLKNIDLKEIWLERLDLTQLRVLALEYCANIDAFLHGLTVLDDTPIRLESLTVVHKANMQDQVIERLDVLLHKTPGTIRHLELCLRDVSRGPDPTAINAHHGSLRHLVLDVISTAGPVRWTDRELSMMLKGCENLSQLALYTKVPDFESIFDDCFDSGDTIYSGQSHGEFVQTWKTVFEHVNLTTLNLLTWPRQYWETRAISQLVALQPSLQQLAWQLLQRGRYTYHRPGHRTRRLEILAFGIRERNTSAPCPRYFVESDVTVMQRTRKTAVHVGLKQLHEEGLGVDILHYEWRDWDKLSRLREEKAFYVCDELTVPDESD</sequence>
<dbReference type="Proteomes" id="UP001324427">
    <property type="component" value="Unassembled WGS sequence"/>
</dbReference>
<dbReference type="AlphaFoldDB" id="A0AAV9JYB2"/>
<evidence type="ECO:0008006" key="3">
    <source>
        <dbReference type="Google" id="ProtNLM"/>
    </source>
</evidence>
<dbReference type="SUPFAM" id="SSF52047">
    <property type="entry name" value="RNI-like"/>
    <property type="match status" value="1"/>
</dbReference>
<dbReference type="Gene3D" id="3.80.10.10">
    <property type="entry name" value="Ribonuclease Inhibitor"/>
    <property type="match status" value="1"/>
</dbReference>
<gene>
    <name evidence="1" type="ORF">LTR36_000132</name>
</gene>
<dbReference type="EMBL" id="JAVFHQ010000001">
    <property type="protein sequence ID" value="KAK4550553.1"/>
    <property type="molecule type" value="Genomic_DNA"/>
</dbReference>
<comment type="caution">
    <text evidence="1">The sequence shown here is derived from an EMBL/GenBank/DDBJ whole genome shotgun (WGS) entry which is preliminary data.</text>
</comment>
<protein>
    <recommendedName>
        <fullName evidence="3">F-box domain-containing protein</fullName>
    </recommendedName>
</protein>
<accession>A0AAV9JYB2</accession>
<organism evidence="1 2">
    <name type="scientific">Oleoguttula mirabilis</name>
    <dbReference type="NCBI Taxonomy" id="1507867"/>
    <lineage>
        <taxon>Eukaryota</taxon>
        <taxon>Fungi</taxon>
        <taxon>Dikarya</taxon>
        <taxon>Ascomycota</taxon>
        <taxon>Pezizomycotina</taxon>
        <taxon>Dothideomycetes</taxon>
        <taxon>Dothideomycetidae</taxon>
        <taxon>Mycosphaerellales</taxon>
        <taxon>Teratosphaeriaceae</taxon>
        <taxon>Oleoguttula</taxon>
    </lineage>
</organism>
<proteinExistence type="predicted"/>
<reference evidence="1 2" key="1">
    <citation type="submission" date="2021-11" db="EMBL/GenBank/DDBJ databases">
        <title>Black yeast isolated from Biological Soil Crust.</title>
        <authorList>
            <person name="Kurbessoian T."/>
        </authorList>
    </citation>
    <scope>NUCLEOTIDE SEQUENCE [LARGE SCALE GENOMIC DNA]</scope>
    <source>
        <strain evidence="1 2">CCFEE 5522</strain>
    </source>
</reference>